<dbReference type="PANTHER" id="PTHR23044">
    <property type="entry name" value="3'-5' EXONUCLEASE ERI1-RELATED"/>
    <property type="match status" value="1"/>
</dbReference>
<evidence type="ECO:0000259" key="4">
    <source>
        <dbReference type="SMART" id="SM00479"/>
    </source>
</evidence>
<dbReference type="InterPro" id="IPR047201">
    <property type="entry name" value="ERI-1_3'hExo-like"/>
</dbReference>
<dbReference type="InterPro" id="IPR036397">
    <property type="entry name" value="RNaseH_sf"/>
</dbReference>
<dbReference type="EMBL" id="OANU01000113">
    <property type="protein sequence ID" value="SNX50255.1"/>
    <property type="molecule type" value="Genomic_DNA"/>
</dbReference>
<dbReference type="GO" id="GO:0006259">
    <property type="term" value="P:DNA metabolic process"/>
    <property type="evidence" value="ECO:0007669"/>
    <property type="project" value="UniProtKB-ARBA"/>
</dbReference>
<dbReference type="InterPro" id="IPR012337">
    <property type="entry name" value="RNaseH-like_sf"/>
</dbReference>
<sequence length="208" mass="23735">MLDFLAIRLRTVEVLCSIRYNSAVRLTNLNIRMNYNRVVCFDLEMCCWNVDGVGTTGEIIEVGLAEIDLVKQEVVKRAQYYVKPEHDKVSLFCTELTGITPRKVEKQGRPLASVIQSMVKNFGGANKIYASWGRDDLILLEECQAKGIEMPFKEFVNLATLYRIQQRLKDKRIGHKAAQESQGIEWEGRQHSGYVDAYNLAKLALTML</sequence>
<dbReference type="Pfam" id="PF00929">
    <property type="entry name" value="RNase_T"/>
    <property type="match status" value="1"/>
</dbReference>
<dbReference type="CDD" id="cd06133">
    <property type="entry name" value="ERI-1_3'hExo_like"/>
    <property type="match status" value="1"/>
</dbReference>
<dbReference type="GO" id="GO:0000175">
    <property type="term" value="F:3'-5'-RNA exonuclease activity"/>
    <property type="evidence" value="ECO:0007669"/>
    <property type="project" value="InterPro"/>
</dbReference>
<keyword evidence="1" id="KW-0540">Nuclease</keyword>
<dbReference type="Proteomes" id="UP000219336">
    <property type="component" value="Unassembled WGS sequence"/>
</dbReference>
<evidence type="ECO:0000256" key="2">
    <source>
        <dbReference type="ARBA" id="ARBA00022801"/>
    </source>
</evidence>
<keyword evidence="6" id="KW-1185">Reference proteome</keyword>
<gene>
    <name evidence="5" type="ORF">VTH8203_03910</name>
</gene>
<dbReference type="SMART" id="SM00479">
    <property type="entry name" value="EXOIII"/>
    <property type="match status" value="1"/>
</dbReference>
<dbReference type="Gene3D" id="3.30.420.10">
    <property type="entry name" value="Ribonuclease H-like superfamily/Ribonuclease H"/>
    <property type="match status" value="1"/>
</dbReference>
<reference evidence="6" key="1">
    <citation type="submission" date="2016-06" db="EMBL/GenBank/DDBJ databases">
        <authorList>
            <person name="Rodrigo-Torres L."/>
            <person name="Arahal R.D."/>
            <person name="Lucena T."/>
        </authorList>
    </citation>
    <scope>NUCLEOTIDE SEQUENCE [LARGE SCALE GENOMIC DNA]</scope>
    <source>
        <strain evidence="6">CECT8203</strain>
    </source>
</reference>
<dbReference type="GO" id="GO:0003676">
    <property type="term" value="F:nucleic acid binding"/>
    <property type="evidence" value="ECO:0007669"/>
    <property type="project" value="InterPro"/>
</dbReference>
<feature type="domain" description="Exonuclease" evidence="4">
    <location>
        <begin position="37"/>
        <end position="208"/>
    </location>
</feature>
<name>A0A240EQF7_9VIBR</name>
<dbReference type="AlphaFoldDB" id="A0A240EQF7"/>
<evidence type="ECO:0000256" key="3">
    <source>
        <dbReference type="ARBA" id="ARBA00022839"/>
    </source>
</evidence>
<evidence type="ECO:0000256" key="1">
    <source>
        <dbReference type="ARBA" id="ARBA00022722"/>
    </source>
</evidence>
<evidence type="ECO:0000313" key="6">
    <source>
        <dbReference type="Proteomes" id="UP000219336"/>
    </source>
</evidence>
<dbReference type="SUPFAM" id="SSF53098">
    <property type="entry name" value="Ribonuclease H-like"/>
    <property type="match status" value="1"/>
</dbReference>
<dbReference type="InterPro" id="IPR051274">
    <property type="entry name" value="3-5_Exoribonuclease"/>
</dbReference>
<protein>
    <submittedName>
        <fullName evidence="5">Sporulation inhibitor KapD</fullName>
    </submittedName>
</protein>
<keyword evidence="3" id="KW-0269">Exonuclease</keyword>
<evidence type="ECO:0000313" key="5">
    <source>
        <dbReference type="EMBL" id="SNX50255.1"/>
    </source>
</evidence>
<dbReference type="InterPro" id="IPR013520">
    <property type="entry name" value="Ribonucl_H"/>
</dbReference>
<keyword evidence="2" id="KW-0378">Hydrolase</keyword>
<accession>A0A240EQF7</accession>
<dbReference type="PANTHER" id="PTHR23044:SF61">
    <property type="entry name" value="3'-5' EXORIBONUCLEASE 1-RELATED"/>
    <property type="match status" value="1"/>
</dbReference>
<organism evidence="5 6">
    <name type="scientific">Vibrio thalassae</name>
    <dbReference type="NCBI Taxonomy" id="1243014"/>
    <lineage>
        <taxon>Bacteria</taxon>
        <taxon>Pseudomonadati</taxon>
        <taxon>Pseudomonadota</taxon>
        <taxon>Gammaproteobacteria</taxon>
        <taxon>Vibrionales</taxon>
        <taxon>Vibrionaceae</taxon>
        <taxon>Vibrio</taxon>
    </lineage>
</organism>
<proteinExistence type="predicted"/>